<dbReference type="Gene3D" id="3.10.450.710">
    <property type="entry name" value="Tgt2/MlaC"/>
    <property type="match status" value="1"/>
</dbReference>
<reference evidence="3 4" key="1">
    <citation type="journal article" date="2014" name="Front. Genet.">
        <title>Genome and metabolic network of "Candidatus Phaeomarinobacter ectocarpi" Ec32, a new candidate genus of Alphaproteobacteria frequently associated with brown algae.</title>
        <authorList>
            <person name="Dittami S.M."/>
            <person name="Barbeyron T."/>
            <person name="Boyen C."/>
            <person name="Cambefort J."/>
            <person name="Collet G."/>
            <person name="Delage L."/>
            <person name="Gobet A."/>
            <person name="Groisillier A."/>
            <person name="Leblanc C."/>
            <person name="Michel G."/>
            <person name="Scornet D."/>
            <person name="Siegel A."/>
            <person name="Tapia J.E."/>
            <person name="Tonon T."/>
        </authorList>
    </citation>
    <scope>NUCLEOTIDE SEQUENCE [LARGE SCALE GENOMIC DNA]</scope>
    <source>
        <strain evidence="3 4">Ec32</strain>
    </source>
</reference>
<keyword evidence="4" id="KW-1185">Reference proteome</keyword>
<evidence type="ECO:0000256" key="2">
    <source>
        <dbReference type="SAM" id="SignalP"/>
    </source>
</evidence>
<organism evidence="3 4">
    <name type="scientific">Candidatus Phaeomarinibacter ectocarpi</name>
    <dbReference type="NCBI Taxonomy" id="1458461"/>
    <lineage>
        <taxon>Bacteria</taxon>
        <taxon>Pseudomonadati</taxon>
        <taxon>Pseudomonadota</taxon>
        <taxon>Alphaproteobacteria</taxon>
        <taxon>Hyphomicrobiales</taxon>
        <taxon>Parvibaculaceae</taxon>
        <taxon>Candidatus Phaeomarinibacter</taxon>
    </lineage>
</organism>
<evidence type="ECO:0000313" key="3">
    <source>
        <dbReference type="EMBL" id="CDO58700.1"/>
    </source>
</evidence>
<dbReference type="EMBL" id="HG966617">
    <property type="protein sequence ID" value="CDO58700.1"/>
    <property type="molecule type" value="Genomic_DNA"/>
</dbReference>
<keyword evidence="2" id="KW-0732">Signal</keyword>
<evidence type="ECO:0000256" key="1">
    <source>
        <dbReference type="SAM" id="MobiDB-lite"/>
    </source>
</evidence>
<dbReference type="OrthoDB" id="8099120at2"/>
<feature type="chain" id="PRO_5004958942" evidence="2">
    <location>
        <begin position="36"/>
        <end position="241"/>
    </location>
</feature>
<feature type="region of interest" description="Disordered" evidence="1">
    <location>
        <begin position="215"/>
        <end position="241"/>
    </location>
</feature>
<dbReference type="PANTHER" id="PTHR36573">
    <property type="entry name" value="INTERMEMBRANE PHOSPHOLIPID TRANSPORT SYSTEM BINDING PROTEIN MLAC"/>
    <property type="match status" value="1"/>
</dbReference>
<accession>X5MKL9</accession>
<dbReference type="AlphaFoldDB" id="X5MKL9"/>
<dbReference type="KEGG" id="pect:BN1012_Phect486"/>
<dbReference type="PANTHER" id="PTHR36573:SF1">
    <property type="entry name" value="INTERMEMBRANE PHOSPHOLIPID TRANSPORT SYSTEM BINDING PROTEIN MLAC"/>
    <property type="match status" value="1"/>
</dbReference>
<dbReference type="Proteomes" id="UP000032160">
    <property type="component" value="Chromosome I"/>
</dbReference>
<proteinExistence type="predicted"/>
<name>X5MKL9_9HYPH</name>
<dbReference type="InterPro" id="IPR042245">
    <property type="entry name" value="Tgt2/MlaC_sf"/>
</dbReference>
<gene>
    <name evidence="3" type="ORF">BN1012_Phect486</name>
</gene>
<protein>
    <submittedName>
        <fullName evidence="3">Toluene tolerance family protein</fullName>
    </submittedName>
</protein>
<feature type="compositionally biased region" description="Low complexity" evidence="1">
    <location>
        <begin position="232"/>
        <end position="241"/>
    </location>
</feature>
<feature type="signal peptide" evidence="2">
    <location>
        <begin position="1"/>
        <end position="35"/>
    </location>
</feature>
<dbReference type="Pfam" id="PF05494">
    <property type="entry name" value="MlaC"/>
    <property type="match status" value="1"/>
</dbReference>
<sequence length="241" mass="26356">MYVTQTLTLPNLRISAAFAAAFALALMAFSPSANADEAAEAFVAELGGKAIEILGDEDMTPQETEANFRTLLLDAMDIRRVGLFALGQYARLPSKEQREDYFDLLGEFIVKVYLGRLTGYSDQEFIVTSSKEKGKKGREVIVDSRIEFADGREPLTVDWWLLRNKDGSFKVFDVNVAGIWMAQEQRGAFSSHIRNNGGKFEALLTHLRAQAGAAADNVSADASDNEVEETEAATSAEDTAG</sequence>
<evidence type="ECO:0000313" key="4">
    <source>
        <dbReference type="Proteomes" id="UP000032160"/>
    </source>
</evidence>
<dbReference type="STRING" id="1458461.BN1012_Phect486"/>
<dbReference type="HOGENOM" id="CLU_094502_1_0_5"/>
<dbReference type="RefSeq" id="WP_052535083.1">
    <property type="nucleotide sequence ID" value="NZ_HG966617.1"/>
</dbReference>
<dbReference type="InterPro" id="IPR008869">
    <property type="entry name" value="MlaC/ttg2D"/>
</dbReference>